<dbReference type="InterPro" id="IPR026749">
    <property type="entry name" value="Tmem135"/>
</dbReference>
<accession>A0A225AGU6</accession>
<comment type="caution">
    <text evidence="1">The sequence shown here is derived from an EMBL/GenBank/DDBJ whole genome shotgun (WGS) entry which is preliminary data.</text>
</comment>
<sequence length="547" mass="60604">MPSKKFSPPPDDAAVESQAQIHPLIRNALRLSLSAKEYKFLHERILKRSGSIEQRLPTPFRYETIVRTTTNNKYNVAAVRASLRMFLAVSGGLSLSEVVMARVRKDGSSAKKPRESFLCSPKFRLALSLSLALLAHRILYRFFVRLRANLRTDDAKPFRDRNPRFSWALTSRYAPAVGASLAGVALGICPQSRIRVTLAIYTATRSLEFLYNALNEKGYLEHKPWWFGSWLLMPISCAQLFHAFVFDRETIPKWMGDLLLRFSSSYIADRPAHFPAHLDWPSQHELVDSLGSIASLKWPTFMSPILHPNNPKPLPKQIQSISPLTSPAHPNIASLSCALLHPSTPSCNTAFVHQILHSVPRLARTITLAVLAISAASYKKSLSNPTGSINTISKRILSLTAILSASTGSFWGSICLLNSLLPRSALSTQRFFISGAAGGLPFAFFKQGRSLFTYIFRSAIYSAWATGVKRRYWRESKSGELALIVVSWALLGAVLEWSPEAVQGAGFRKGLAWLRGDGLVDPCEVATKRKRRATVTATQGDANDAAL</sequence>
<dbReference type="RefSeq" id="XP_020117465.1">
    <property type="nucleotide sequence ID" value="XM_020262561.1"/>
</dbReference>
<dbReference type="PANTHER" id="PTHR12459:SF19">
    <property type="entry name" value="TRANSMEMBRANE PROTEIN 135 N-TERMINAL DOMAIN-CONTAINING PROTEIN"/>
    <property type="match status" value="1"/>
</dbReference>
<evidence type="ECO:0008006" key="3">
    <source>
        <dbReference type="Google" id="ProtNLM"/>
    </source>
</evidence>
<dbReference type="EMBL" id="LFMY01000012">
    <property type="protein sequence ID" value="OKL57344.1"/>
    <property type="molecule type" value="Genomic_DNA"/>
</dbReference>
<evidence type="ECO:0000313" key="1">
    <source>
        <dbReference type="EMBL" id="OKL57344.1"/>
    </source>
</evidence>
<dbReference type="Proteomes" id="UP000214365">
    <property type="component" value="Unassembled WGS sequence"/>
</dbReference>
<keyword evidence="2" id="KW-1185">Reference proteome</keyword>
<name>A0A225AGU6_TALAT</name>
<dbReference type="GeneID" id="31007400"/>
<dbReference type="AlphaFoldDB" id="A0A225AGU6"/>
<gene>
    <name evidence="1" type="ORF">UA08_07644</name>
</gene>
<dbReference type="OrthoDB" id="291792at2759"/>
<reference evidence="1 2" key="1">
    <citation type="submission" date="2015-06" db="EMBL/GenBank/DDBJ databases">
        <title>Talaromyces atroroseus IBT 11181 draft genome.</title>
        <authorList>
            <person name="Rasmussen K.B."/>
            <person name="Rasmussen S."/>
            <person name="Petersen B."/>
            <person name="Sicheritz-Ponten T."/>
            <person name="Mortensen U.H."/>
            <person name="Thrane U."/>
        </authorList>
    </citation>
    <scope>NUCLEOTIDE SEQUENCE [LARGE SCALE GENOMIC DNA]</scope>
    <source>
        <strain evidence="1 2">IBT 11181</strain>
    </source>
</reference>
<protein>
    <recommendedName>
        <fullName evidence="3">Transmembrane protein 135 N-terminal domain-containing protein</fullName>
    </recommendedName>
</protein>
<dbReference type="PANTHER" id="PTHR12459">
    <property type="entry name" value="TRANSMEMBRANE PROTEIN 135-RELATED"/>
    <property type="match status" value="1"/>
</dbReference>
<organism evidence="1 2">
    <name type="scientific">Talaromyces atroroseus</name>
    <dbReference type="NCBI Taxonomy" id="1441469"/>
    <lineage>
        <taxon>Eukaryota</taxon>
        <taxon>Fungi</taxon>
        <taxon>Dikarya</taxon>
        <taxon>Ascomycota</taxon>
        <taxon>Pezizomycotina</taxon>
        <taxon>Eurotiomycetes</taxon>
        <taxon>Eurotiomycetidae</taxon>
        <taxon>Eurotiales</taxon>
        <taxon>Trichocomaceae</taxon>
        <taxon>Talaromyces</taxon>
        <taxon>Talaromyces sect. Trachyspermi</taxon>
    </lineage>
</organism>
<evidence type="ECO:0000313" key="2">
    <source>
        <dbReference type="Proteomes" id="UP000214365"/>
    </source>
</evidence>
<proteinExistence type="predicted"/>